<evidence type="ECO:0000313" key="2">
    <source>
        <dbReference type="Proteomes" id="UP000294543"/>
    </source>
</evidence>
<dbReference type="Proteomes" id="UP000294543">
    <property type="component" value="Unassembled WGS sequence"/>
</dbReference>
<organism evidence="1 2">
    <name type="scientific">Nonomuraea diastatica</name>
    <dbReference type="NCBI Taxonomy" id="1848329"/>
    <lineage>
        <taxon>Bacteria</taxon>
        <taxon>Bacillati</taxon>
        <taxon>Actinomycetota</taxon>
        <taxon>Actinomycetes</taxon>
        <taxon>Streptosporangiales</taxon>
        <taxon>Streptosporangiaceae</taxon>
        <taxon>Nonomuraea</taxon>
    </lineage>
</organism>
<dbReference type="Gene3D" id="3.40.30.10">
    <property type="entry name" value="Glutaredoxin"/>
    <property type="match status" value="1"/>
</dbReference>
<name>A0A4R4WA63_9ACTN</name>
<proteinExistence type="predicted"/>
<accession>A0A4R4WA63</accession>
<dbReference type="AlphaFoldDB" id="A0A4R4WA63"/>
<protein>
    <submittedName>
        <fullName evidence="1">AhpC/TSA family protein</fullName>
    </submittedName>
</protein>
<dbReference type="InterPro" id="IPR032801">
    <property type="entry name" value="PXL2A/B/C"/>
</dbReference>
<dbReference type="RefSeq" id="WP_132515424.1">
    <property type="nucleotide sequence ID" value="NZ_SMKP01000134.1"/>
</dbReference>
<evidence type="ECO:0000313" key="1">
    <source>
        <dbReference type="EMBL" id="TDD15011.1"/>
    </source>
</evidence>
<dbReference type="SUPFAM" id="SSF52833">
    <property type="entry name" value="Thioredoxin-like"/>
    <property type="match status" value="1"/>
</dbReference>
<dbReference type="OrthoDB" id="9809746at2"/>
<dbReference type="CDD" id="cd02970">
    <property type="entry name" value="PRX_like2"/>
    <property type="match status" value="1"/>
</dbReference>
<dbReference type="EMBL" id="SMKP01000134">
    <property type="protein sequence ID" value="TDD15011.1"/>
    <property type="molecule type" value="Genomic_DNA"/>
</dbReference>
<reference evidence="1 2" key="1">
    <citation type="submission" date="2019-03" db="EMBL/GenBank/DDBJ databases">
        <title>Draft genome sequences of novel Actinobacteria.</title>
        <authorList>
            <person name="Sahin N."/>
            <person name="Ay H."/>
            <person name="Saygin H."/>
        </authorList>
    </citation>
    <scope>NUCLEOTIDE SEQUENCE [LARGE SCALE GENOMIC DNA]</scope>
    <source>
        <strain evidence="1 2">KC712</strain>
    </source>
</reference>
<gene>
    <name evidence="1" type="ORF">E1294_35875</name>
</gene>
<sequence length="196" mass="21915">MNKLEQYLLDRLRCRPGDRIKFRELTDIHSVPVLLPASGGLTHLQFRRYAGCPICNVHLRSVAVRYEEIAAAGIYEIAVFHSPAEDMLPHQEALPFTVVADPGKELYRAFGVSQSLRAVLHPRAWLTPLRPSAYPVVARGVMKGGRPYPRSRENVTGLPADFLLDSDGRVCAVKYGRHANDQWTVDELLALAKEST</sequence>
<comment type="caution">
    <text evidence="1">The sequence shown here is derived from an EMBL/GenBank/DDBJ whole genome shotgun (WGS) entry which is preliminary data.</text>
</comment>
<dbReference type="InterPro" id="IPR036249">
    <property type="entry name" value="Thioredoxin-like_sf"/>
</dbReference>
<keyword evidence="2" id="KW-1185">Reference proteome</keyword>
<dbReference type="Pfam" id="PF13911">
    <property type="entry name" value="AhpC-TSA_2"/>
    <property type="match status" value="1"/>
</dbReference>